<keyword evidence="1" id="KW-0472">Membrane</keyword>
<dbReference type="Proteomes" id="UP000231586">
    <property type="component" value="Unassembled WGS sequence"/>
</dbReference>
<comment type="caution">
    <text evidence="2">The sequence shown here is derived from an EMBL/GenBank/DDBJ whole genome shotgun (WGS) entry which is preliminary data.</text>
</comment>
<organism evidence="2 3">
    <name type="scientific">Luteimicrobium subarcticum</name>
    <dbReference type="NCBI Taxonomy" id="620910"/>
    <lineage>
        <taxon>Bacteria</taxon>
        <taxon>Bacillati</taxon>
        <taxon>Actinomycetota</taxon>
        <taxon>Actinomycetes</taxon>
        <taxon>Micrococcales</taxon>
        <taxon>Luteimicrobium</taxon>
    </lineage>
</organism>
<sequence length="677" mass="72573">MHDTGVVSERAPAGRLQRFLLEGYERRPAAQQGPHGLPAAAEGRRRPWWAVMTLSGVDYFSTLGYQPGIAVLAAGVLAPFATVVLVALTLCGALPVYRRVARDSPHGEGSIAMLEHLLPWWAGKLFVLALLGFAATDFVITMTLSAADAAQHAVENPLFRDVLHGHQMTVTLVLLALLAGVFLKGFREAIALSVPIVAVYLALNVVVIGVALGRVVTAPHVVVDWTNLVHVQYSSVFAVVGVSLLVFPKLALGLSGFETGVAVMPEIQGGPDDTESKPVGRIVGAKKLLTTSALIMSVLLIASSFVTTVLVPADALESGGPANGRALAYVAHEYLGSGFGSVYDIATILILWFAGASAMAGLLNLVPRYLPRYGMAPEWTRARRPLVLVFLLVGVVITLLFRADVDAQGGAYATGVLVLITSASVACTVSAHRAGQRRARIGFGVVAAVFVYTTVDNMVERPDGLKIGLIFVAAIVILSAVSRVGRSFRLRDVGVELDDTARAIVDADRGEPVQLVAHEPPDAEDVPLTPRAREAALAARPRRSFREGSTEYAAKAESVRRSRRVPEDVPLVFLEVDVVDSSEFEERLQVRGEYRYGYPVLRVTSSNVASTLASVALAVRDRTGVPPELYIEWEEGNPMNRMSRYLLFGTGEVGPVSREILRSAEPDVGRRPPVHVG</sequence>
<feature type="transmembrane region" description="Helical" evidence="1">
    <location>
        <begin position="386"/>
        <end position="403"/>
    </location>
</feature>
<keyword evidence="1" id="KW-0812">Transmembrane</keyword>
<evidence type="ECO:0008006" key="4">
    <source>
        <dbReference type="Google" id="ProtNLM"/>
    </source>
</evidence>
<feature type="transmembrane region" description="Helical" evidence="1">
    <location>
        <begin position="409"/>
        <end position="429"/>
    </location>
</feature>
<keyword evidence="3" id="KW-1185">Reference proteome</keyword>
<evidence type="ECO:0000313" key="2">
    <source>
        <dbReference type="EMBL" id="PJI86660.1"/>
    </source>
</evidence>
<evidence type="ECO:0000256" key="1">
    <source>
        <dbReference type="SAM" id="Phobius"/>
    </source>
</evidence>
<feature type="transmembrane region" description="Helical" evidence="1">
    <location>
        <begin position="164"/>
        <end position="183"/>
    </location>
</feature>
<feature type="transmembrane region" description="Helical" evidence="1">
    <location>
        <begin position="465"/>
        <end position="481"/>
    </location>
</feature>
<feature type="transmembrane region" description="Helical" evidence="1">
    <location>
        <begin position="118"/>
        <end position="144"/>
    </location>
</feature>
<gene>
    <name evidence="2" type="ORF">CLV34_2580</name>
</gene>
<protein>
    <recommendedName>
        <fullName evidence="4">Amino acid transporter</fullName>
    </recommendedName>
</protein>
<reference evidence="2 3" key="1">
    <citation type="submission" date="2017-11" db="EMBL/GenBank/DDBJ databases">
        <title>Genomic Encyclopedia of Archaeal and Bacterial Type Strains, Phase II (KMG-II): From Individual Species to Whole Genera.</title>
        <authorList>
            <person name="Goeker M."/>
        </authorList>
    </citation>
    <scope>NUCLEOTIDE SEQUENCE [LARGE SCALE GENOMIC DNA]</scope>
    <source>
        <strain evidence="2 3">DSM 22413</strain>
    </source>
</reference>
<proteinExistence type="predicted"/>
<feature type="transmembrane region" description="Helical" evidence="1">
    <location>
        <begin position="190"/>
        <end position="216"/>
    </location>
</feature>
<feature type="transmembrane region" description="Helical" evidence="1">
    <location>
        <begin position="288"/>
        <end position="311"/>
    </location>
</feature>
<evidence type="ECO:0000313" key="3">
    <source>
        <dbReference type="Proteomes" id="UP000231586"/>
    </source>
</evidence>
<accession>A0A2M8W6V1</accession>
<name>A0A2M8W6V1_9MICO</name>
<dbReference type="AlphaFoldDB" id="A0A2M8W6V1"/>
<feature type="transmembrane region" description="Helical" evidence="1">
    <location>
        <begin position="441"/>
        <end position="459"/>
    </location>
</feature>
<feature type="transmembrane region" description="Helical" evidence="1">
    <location>
        <begin position="69"/>
        <end position="97"/>
    </location>
</feature>
<feature type="transmembrane region" description="Helical" evidence="1">
    <location>
        <begin position="345"/>
        <end position="366"/>
    </location>
</feature>
<keyword evidence="1" id="KW-1133">Transmembrane helix</keyword>
<feature type="transmembrane region" description="Helical" evidence="1">
    <location>
        <begin position="228"/>
        <end position="247"/>
    </location>
</feature>
<dbReference type="EMBL" id="PGTZ01000010">
    <property type="protein sequence ID" value="PJI86660.1"/>
    <property type="molecule type" value="Genomic_DNA"/>
</dbReference>